<keyword evidence="4 8" id="KW-0808">Transferase</keyword>
<dbReference type="AlphaFoldDB" id="A0A4C1UNH1"/>
<evidence type="ECO:0000256" key="4">
    <source>
        <dbReference type="ARBA" id="ARBA00022679"/>
    </source>
</evidence>
<dbReference type="EMBL" id="BGZK01000192">
    <property type="protein sequence ID" value="GBP27394.1"/>
    <property type="molecule type" value="Genomic_DNA"/>
</dbReference>
<evidence type="ECO:0000313" key="8">
    <source>
        <dbReference type="EMBL" id="GBP27394.1"/>
    </source>
</evidence>
<dbReference type="GO" id="GO:0004144">
    <property type="term" value="F:diacylglycerol O-acyltransferase activity"/>
    <property type="evidence" value="ECO:0007669"/>
    <property type="project" value="UniProtKB-EC"/>
</dbReference>
<dbReference type="PANTHER" id="PTHR10408:SF7">
    <property type="entry name" value="DIACYLGLYCEROL O-ACYLTRANSFERASE 1"/>
    <property type="match status" value="1"/>
</dbReference>
<dbReference type="InterPro" id="IPR014371">
    <property type="entry name" value="Oat_ACAT_DAG_ARE"/>
</dbReference>
<evidence type="ECO:0000256" key="2">
    <source>
        <dbReference type="ARBA" id="ARBA00005189"/>
    </source>
</evidence>
<gene>
    <name evidence="8" type="primary">DGAT1</name>
    <name evidence="8" type="ORF">EVAR_18871_1</name>
</gene>
<comment type="caution">
    <text evidence="8">The sequence shown here is derived from an EMBL/GenBank/DDBJ whole genome shotgun (WGS) entry which is preliminary data.</text>
</comment>
<comment type="subcellular location">
    <subcellularLocation>
        <location evidence="1">Endoplasmic reticulum membrane</location>
        <topology evidence="1">Multi-pass membrane protein</topology>
    </subcellularLocation>
</comment>
<keyword evidence="7" id="KW-0472">Membrane</keyword>
<comment type="pathway">
    <text evidence="2">Lipid metabolism.</text>
</comment>
<keyword evidence="5" id="KW-0256">Endoplasmic reticulum</keyword>
<organism evidence="8 9">
    <name type="scientific">Eumeta variegata</name>
    <name type="common">Bagworm moth</name>
    <name type="synonym">Eumeta japonica</name>
    <dbReference type="NCBI Taxonomy" id="151549"/>
    <lineage>
        <taxon>Eukaryota</taxon>
        <taxon>Metazoa</taxon>
        <taxon>Ecdysozoa</taxon>
        <taxon>Arthropoda</taxon>
        <taxon>Hexapoda</taxon>
        <taxon>Insecta</taxon>
        <taxon>Pterygota</taxon>
        <taxon>Neoptera</taxon>
        <taxon>Endopterygota</taxon>
        <taxon>Lepidoptera</taxon>
        <taxon>Glossata</taxon>
        <taxon>Ditrysia</taxon>
        <taxon>Tineoidea</taxon>
        <taxon>Psychidae</taxon>
        <taxon>Oiketicinae</taxon>
        <taxon>Eumeta</taxon>
    </lineage>
</organism>
<dbReference type="PANTHER" id="PTHR10408">
    <property type="entry name" value="STEROL O-ACYLTRANSFERASE"/>
    <property type="match status" value="1"/>
</dbReference>
<evidence type="ECO:0000256" key="7">
    <source>
        <dbReference type="SAM" id="Phobius"/>
    </source>
</evidence>
<dbReference type="OrthoDB" id="10039049at2759"/>
<feature type="transmembrane region" description="Helical" evidence="7">
    <location>
        <begin position="106"/>
        <end position="126"/>
    </location>
</feature>
<feature type="transmembrane region" description="Helical" evidence="7">
    <location>
        <begin position="54"/>
        <end position="76"/>
    </location>
</feature>
<reference evidence="8 9" key="1">
    <citation type="journal article" date="2019" name="Commun. Biol.">
        <title>The bagworm genome reveals a unique fibroin gene that provides high tensile strength.</title>
        <authorList>
            <person name="Kono N."/>
            <person name="Nakamura H."/>
            <person name="Ohtoshi R."/>
            <person name="Tomita M."/>
            <person name="Numata K."/>
            <person name="Arakawa K."/>
        </authorList>
    </citation>
    <scope>NUCLEOTIDE SEQUENCE [LARGE SCALE GENOMIC DNA]</scope>
</reference>
<evidence type="ECO:0000256" key="3">
    <source>
        <dbReference type="ARBA" id="ARBA00013244"/>
    </source>
</evidence>
<name>A0A4C1UNH1_EUMVA</name>
<evidence type="ECO:0000256" key="5">
    <source>
        <dbReference type="ARBA" id="ARBA00022824"/>
    </source>
</evidence>
<feature type="transmembrane region" description="Helical" evidence="7">
    <location>
        <begin position="83"/>
        <end position="100"/>
    </location>
</feature>
<evidence type="ECO:0000256" key="1">
    <source>
        <dbReference type="ARBA" id="ARBA00004477"/>
    </source>
</evidence>
<keyword evidence="9" id="KW-1185">Reference proteome</keyword>
<dbReference type="EC" id="2.3.1.20" evidence="3"/>
<evidence type="ECO:0000256" key="6">
    <source>
        <dbReference type="ARBA" id="ARBA00023315"/>
    </source>
</evidence>
<accession>A0A4C1UNH1</accession>
<dbReference type="GO" id="GO:0019432">
    <property type="term" value="P:triglyceride biosynthetic process"/>
    <property type="evidence" value="ECO:0007669"/>
    <property type="project" value="TreeGrafter"/>
</dbReference>
<dbReference type="STRING" id="151549.A0A4C1UNH1"/>
<evidence type="ECO:0000313" key="9">
    <source>
        <dbReference type="Proteomes" id="UP000299102"/>
    </source>
</evidence>
<proteinExistence type="predicted"/>
<protein>
    <recommendedName>
        <fullName evidence="3">diacylglycerol O-acyltransferase</fullName>
        <ecNumber evidence="3">2.3.1.20</ecNumber>
    </recommendedName>
</protein>
<keyword evidence="6 8" id="KW-0012">Acyltransferase</keyword>
<keyword evidence="7" id="KW-0812">Transmembrane</keyword>
<dbReference type="Proteomes" id="UP000299102">
    <property type="component" value="Unassembled WGS sequence"/>
</dbReference>
<keyword evidence="7" id="KW-1133">Transmembrane helix</keyword>
<sequence length="194" mass="22413">MGKEIEEKDLRYRRAQSVTKAEEISEKEKKARKSQVDKPCHVPRDSLFSWSSDFANFTGLVNWGFLMLSIGGLRLCLENFLKYGIRVNPIEWIIILTGYNEGRSHQYPSIILILFTIVPVVICLLIEKGIAVKMMRTYKPRTERRNLDEEGIKTAVSKVTLKVLSIKKAAENYDIKPATLQYRVEKFRKASEEN</sequence>
<dbReference type="GO" id="GO:0005789">
    <property type="term" value="C:endoplasmic reticulum membrane"/>
    <property type="evidence" value="ECO:0007669"/>
    <property type="project" value="UniProtKB-SubCell"/>
</dbReference>